<evidence type="ECO:0000256" key="1">
    <source>
        <dbReference type="ARBA" id="ARBA00023015"/>
    </source>
</evidence>
<dbReference type="CDD" id="cd02065">
    <property type="entry name" value="B12-binding_like"/>
    <property type="match status" value="1"/>
</dbReference>
<evidence type="ECO:0000313" key="7">
    <source>
        <dbReference type="Proteomes" id="UP001302494"/>
    </source>
</evidence>
<evidence type="ECO:0000259" key="4">
    <source>
        <dbReference type="PROSITE" id="PS50937"/>
    </source>
</evidence>
<evidence type="ECO:0000313" key="6">
    <source>
        <dbReference type="EMBL" id="WNM60225.1"/>
    </source>
</evidence>
<name>A0AA96JUM1_9BACT</name>
<dbReference type="GO" id="GO:0003700">
    <property type="term" value="F:DNA-binding transcription factor activity"/>
    <property type="evidence" value="ECO:0007669"/>
    <property type="project" value="InterPro"/>
</dbReference>
<gene>
    <name evidence="6" type="ORF">PQG83_10655</name>
</gene>
<dbReference type="SMART" id="SM00422">
    <property type="entry name" value="HTH_MERR"/>
    <property type="match status" value="1"/>
</dbReference>
<evidence type="ECO:0000256" key="3">
    <source>
        <dbReference type="ARBA" id="ARBA00023163"/>
    </source>
</evidence>
<keyword evidence="1" id="KW-0805">Transcription regulation</keyword>
<dbReference type="SUPFAM" id="SSF46955">
    <property type="entry name" value="Putative DNA-binding domain"/>
    <property type="match status" value="1"/>
</dbReference>
<dbReference type="AlphaFoldDB" id="A0AA96JUM1"/>
<dbReference type="GO" id="GO:0046872">
    <property type="term" value="F:metal ion binding"/>
    <property type="evidence" value="ECO:0007669"/>
    <property type="project" value="InterPro"/>
</dbReference>
<dbReference type="Gene3D" id="1.10.1240.10">
    <property type="entry name" value="Methionine synthase domain"/>
    <property type="match status" value="1"/>
</dbReference>
<dbReference type="PROSITE" id="PS50937">
    <property type="entry name" value="HTH_MERR_2"/>
    <property type="match status" value="1"/>
</dbReference>
<dbReference type="GO" id="GO:0003677">
    <property type="term" value="F:DNA binding"/>
    <property type="evidence" value="ECO:0007669"/>
    <property type="project" value="UniProtKB-KW"/>
</dbReference>
<dbReference type="InterPro" id="IPR036724">
    <property type="entry name" value="Cobalamin-bd_sf"/>
</dbReference>
<feature type="domain" description="B12-binding" evidence="5">
    <location>
        <begin position="183"/>
        <end position="313"/>
    </location>
</feature>
<keyword evidence="2" id="KW-0238">DNA-binding</keyword>
<dbReference type="EMBL" id="CP116968">
    <property type="protein sequence ID" value="WNM60225.1"/>
    <property type="molecule type" value="Genomic_DNA"/>
</dbReference>
<evidence type="ECO:0000256" key="2">
    <source>
        <dbReference type="ARBA" id="ARBA00023125"/>
    </source>
</evidence>
<dbReference type="SUPFAM" id="SSF52242">
    <property type="entry name" value="Cobalamin (vitamin B12)-binding domain"/>
    <property type="match status" value="1"/>
</dbReference>
<dbReference type="Proteomes" id="UP001302494">
    <property type="component" value="Chromosome"/>
</dbReference>
<dbReference type="Pfam" id="PF02310">
    <property type="entry name" value="B12-binding"/>
    <property type="match status" value="1"/>
</dbReference>
<proteinExistence type="predicted"/>
<protein>
    <submittedName>
        <fullName evidence="6">MerR family transcriptional regulator</fullName>
    </submittedName>
</protein>
<dbReference type="KEGG" id="nneo:PQG83_10655"/>
<reference evidence="6 7" key="1">
    <citation type="submission" date="2023-01" db="EMBL/GenBank/DDBJ databases">
        <title>Cultivation and genomic characterization of new, ubiquitous marine nitrite-oxidizing bacteria from the Nitrospirales.</title>
        <authorList>
            <person name="Mueller A.J."/>
            <person name="Daebeler A."/>
            <person name="Herbold C.W."/>
            <person name="Kirkegaard R.H."/>
            <person name="Daims H."/>
        </authorList>
    </citation>
    <scope>NUCLEOTIDE SEQUENCE [LARGE SCALE GENOMIC DNA]</scope>
    <source>
        <strain evidence="6 7">DK</strain>
    </source>
</reference>
<dbReference type="PANTHER" id="PTHR30204:SF67">
    <property type="entry name" value="HTH-TYPE TRANSCRIPTIONAL REGULATOR MLRA-RELATED"/>
    <property type="match status" value="1"/>
</dbReference>
<dbReference type="GO" id="GO:0031419">
    <property type="term" value="F:cobalamin binding"/>
    <property type="evidence" value="ECO:0007669"/>
    <property type="project" value="InterPro"/>
</dbReference>
<dbReference type="PROSITE" id="PS51332">
    <property type="entry name" value="B12_BINDING"/>
    <property type="match status" value="1"/>
</dbReference>
<keyword evidence="3" id="KW-0804">Transcription</keyword>
<evidence type="ECO:0000259" key="5">
    <source>
        <dbReference type="PROSITE" id="PS51332"/>
    </source>
</evidence>
<feature type="domain" description="HTH merR-type" evidence="4">
    <location>
        <begin position="10"/>
        <end position="79"/>
    </location>
</feature>
<accession>A0AA96JUM1</accession>
<dbReference type="Gene3D" id="1.10.1660.10">
    <property type="match status" value="1"/>
</dbReference>
<dbReference type="RefSeq" id="WP_312740696.1">
    <property type="nucleotide sequence ID" value="NZ_CP116968.1"/>
</dbReference>
<dbReference type="Gene3D" id="3.40.50.280">
    <property type="entry name" value="Cobalamin-binding domain"/>
    <property type="match status" value="1"/>
</dbReference>
<dbReference type="InterPro" id="IPR000551">
    <property type="entry name" value="MerR-type_HTH_dom"/>
</dbReference>
<sequence>MSNSPKDSQTFRIKSVASTTGLSTHVIRKWEERYHLVHPQRGPNGYRLFTEEDIQFLLYLKSQLDHGESIGQLAQAGEQELRHSMNHVPLNLSGIAPTYWNDTQEMIRLARHQDVQAITIMLEKWINHMGLEKALESIIFPVLRLIGDLWHQGGMSLRGEQSVSRLVRQHLINVLREEPPLGGPHALIACVPGDFHEIAPLTAAVLLRGLGWHSIYLGPNVAFEMLEMALRRKHTQLILLSCNLEPEEKILRSWLQKITRHLQPLCAVMVGGPGFKPYEPLFRTHNITYFTQVHDVKTLKQRTGMAESARAFHPL</sequence>
<dbReference type="InterPro" id="IPR036594">
    <property type="entry name" value="Meth_synthase_dom"/>
</dbReference>
<organism evidence="6 7">
    <name type="scientific">Candidatus Nitrospira neomarina</name>
    <dbReference type="NCBI Taxonomy" id="3020899"/>
    <lineage>
        <taxon>Bacteria</taxon>
        <taxon>Pseudomonadati</taxon>
        <taxon>Nitrospirota</taxon>
        <taxon>Nitrospiria</taxon>
        <taxon>Nitrospirales</taxon>
        <taxon>Nitrospiraceae</taxon>
        <taxon>Nitrospira</taxon>
    </lineage>
</organism>
<dbReference type="InterPro" id="IPR006158">
    <property type="entry name" value="Cobalamin-bd"/>
</dbReference>
<dbReference type="InterPro" id="IPR047057">
    <property type="entry name" value="MerR_fam"/>
</dbReference>
<dbReference type="Pfam" id="PF13411">
    <property type="entry name" value="MerR_1"/>
    <property type="match status" value="1"/>
</dbReference>
<keyword evidence="7" id="KW-1185">Reference proteome</keyword>
<dbReference type="PANTHER" id="PTHR30204">
    <property type="entry name" value="REDOX-CYCLING DRUG-SENSING TRANSCRIPTIONAL ACTIVATOR SOXR"/>
    <property type="match status" value="1"/>
</dbReference>
<dbReference type="InterPro" id="IPR009061">
    <property type="entry name" value="DNA-bd_dom_put_sf"/>
</dbReference>